<organism evidence="1 3">
    <name type="scientific">Platanthera zijinensis</name>
    <dbReference type="NCBI Taxonomy" id="2320716"/>
    <lineage>
        <taxon>Eukaryota</taxon>
        <taxon>Viridiplantae</taxon>
        <taxon>Streptophyta</taxon>
        <taxon>Embryophyta</taxon>
        <taxon>Tracheophyta</taxon>
        <taxon>Spermatophyta</taxon>
        <taxon>Magnoliopsida</taxon>
        <taxon>Liliopsida</taxon>
        <taxon>Asparagales</taxon>
        <taxon>Orchidaceae</taxon>
        <taxon>Orchidoideae</taxon>
        <taxon>Orchideae</taxon>
        <taxon>Orchidinae</taxon>
        <taxon>Platanthera</taxon>
    </lineage>
</organism>
<name>A0AAP0FUB9_9ASPA</name>
<reference evidence="1" key="2">
    <citation type="submission" date="2024-02" db="EMBL/GenBank/DDBJ databases">
        <authorList>
            <person name="Li M.-H."/>
            <person name="Liu K.-W."/>
            <person name="Li Z."/>
            <person name="Lu H.-C."/>
            <person name="Ye Q.-L."/>
            <person name="Zhang D."/>
            <person name="Wang J.-Y."/>
            <person name="Li Y.-F."/>
            <person name="Zhong Z.-M."/>
            <person name="Liu X."/>
            <person name="Yu X."/>
            <person name="Liu D.-K."/>
            <person name="Tu X.-D."/>
            <person name="Liu B."/>
            <person name="Hao Y."/>
            <person name="Liao X.-Y."/>
            <person name="Jiang Y.-T."/>
            <person name="Sun W.-H."/>
            <person name="Chen J."/>
            <person name="Ai Y."/>
            <person name="Zhai J.-W."/>
            <person name="Wu S.-S."/>
            <person name="Zhou Z."/>
            <person name="Hsiao Y.-Y."/>
            <person name="Wu W.-L."/>
            <person name="Chen Y.-Y."/>
            <person name="Lin Y.-F."/>
            <person name="Hsu J.-L."/>
            <person name="Li C.-Y."/>
            <person name="Wang Z.-W."/>
            <person name="Zhao X."/>
            <person name="Zhong W.-Y."/>
            <person name="Ma X.-K."/>
            <person name="Ma L."/>
            <person name="Huang J."/>
            <person name="Chen G.-Z."/>
            <person name="Huang M.-Z."/>
            <person name="Huang L."/>
            <person name="Peng D.-H."/>
            <person name="Luo Y.-B."/>
            <person name="Zou S.-Q."/>
            <person name="Chen S.-P."/>
            <person name="Lan S."/>
            <person name="Tsai W.-C."/>
            <person name="Van De Peer Y."/>
            <person name="Liu Z.-J."/>
        </authorList>
    </citation>
    <scope>NUCLEOTIDE SEQUENCE</scope>
    <source>
        <strain evidence="1">Lor287</strain>
        <tissue evidence="1">Leaf</tissue>
    </source>
</reference>
<sequence length="64" mass="7030">MEPLERSLSAEGLTLSAIPGKGRGLIADKNFFPGDVVICQEPYASSPSKTSIELRCDWVFLKFI</sequence>
<keyword evidence="3" id="KW-1185">Reference proteome</keyword>
<dbReference type="Proteomes" id="UP001418222">
    <property type="component" value="Unassembled WGS sequence"/>
</dbReference>
<dbReference type="AlphaFoldDB" id="A0AAP0FUB9"/>
<gene>
    <name evidence="2" type="ORF">KSP39_PZI000557</name>
    <name evidence="1" type="ORF">KSP39_PZI023355</name>
</gene>
<dbReference type="InterPro" id="IPR046341">
    <property type="entry name" value="SET_dom_sf"/>
</dbReference>
<accession>A0AAP0FUB9</accession>
<evidence type="ECO:0000313" key="2">
    <source>
        <dbReference type="EMBL" id="KAK8957461.1"/>
    </source>
</evidence>
<reference evidence="1 3" key="1">
    <citation type="journal article" date="2022" name="Nat. Plants">
        <title>Genomes of leafy and leafless Platanthera orchids illuminate the evolution of mycoheterotrophy.</title>
        <authorList>
            <person name="Li M.H."/>
            <person name="Liu K.W."/>
            <person name="Li Z."/>
            <person name="Lu H.C."/>
            <person name="Ye Q.L."/>
            <person name="Zhang D."/>
            <person name="Wang J.Y."/>
            <person name="Li Y.F."/>
            <person name="Zhong Z.M."/>
            <person name="Liu X."/>
            <person name="Yu X."/>
            <person name="Liu D.K."/>
            <person name="Tu X.D."/>
            <person name="Liu B."/>
            <person name="Hao Y."/>
            <person name="Liao X.Y."/>
            <person name="Jiang Y.T."/>
            <person name="Sun W.H."/>
            <person name="Chen J."/>
            <person name="Chen Y.Q."/>
            <person name="Ai Y."/>
            <person name="Zhai J.W."/>
            <person name="Wu S.S."/>
            <person name="Zhou Z."/>
            <person name="Hsiao Y.Y."/>
            <person name="Wu W.L."/>
            <person name="Chen Y.Y."/>
            <person name="Lin Y.F."/>
            <person name="Hsu J.L."/>
            <person name="Li C.Y."/>
            <person name="Wang Z.W."/>
            <person name="Zhao X."/>
            <person name="Zhong W.Y."/>
            <person name="Ma X.K."/>
            <person name="Ma L."/>
            <person name="Huang J."/>
            <person name="Chen G.Z."/>
            <person name="Huang M.Z."/>
            <person name="Huang L."/>
            <person name="Peng D.H."/>
            <person name="Luo Y.B."/>
            <person name="Zou S.Q."/>
            <person name="Chen S.P."/>
            <person name="Lan S."/>
            <person name="Tsai W.C."/>
            <person name="Van de Peer Y."/>
            <person name="Liu Z.J."/>
        </authorList>
    </citation>
    <scope>NUCLEOTIDE SEQUENCE [LARGE SCALE GENOMIC DNA]</scope>
    <source>
        <strain evidence="1">Lor287</strain>
    </source>
</reference>
<protein>
    <submittedName>
        <fullName evidence="1">Uncharacterized protein</fullName>
    </submittedName>
</protein>
<dbReference type="EMBL" id="JBBWWQ010000020">
    <property type="protein sequence ID" value="KAK8916154.1"/>
    <property type="molecule type" value="Genomic_DNA"/>
</dbReference>
<dbReference type="SUPFAM" id="SSF82199">
    <property type="entry name" value="SET domain"/>
    <property type="match status" value="1"/>
</dbReference>
<evidence type="ECO:0000313" key="1">
    <source>
        <dbReference type="EMBL" id="KAK8916154.1"/>
    </source>
</evidence>
<proteinExistence type="predicted"/>
<dbReference type="EMBL" id="JBBWWQ010000001">
    <property type="protein sequence ID" value="KAK8957461.1"/>
    <property type="molecule type" value="Genomic_DNA"/>
</dbReference>
<comment type="caution">
    <text evidence="1">The sequence shown here is derived from an EMBL/GenBank/DDBJ whole genome shotgun (WGS) entry which is preliminary data.</text>
</comment>
<evidence type="ECO:0000313" key="3">
    <source>
        <dbReference type="Proteomes" id="UP001418222"/>
    </source>
</evidence>